<protein>
    <submittedName>
        <fullName evidence="1">Uncharacterized protein</fullName>
    </submittedName>
</protein>
<gene>
    <name evidence="1" type="ORF">KYI10_06655</name>
</gene>
<name>A0AAT9P192_9STAP</name>
<dbReference type="AlphaFoldDB" id="A0AAT9P192"/>
<dbReference type="EMBL" id="CP079955">
    <property type="protein sequence ID" value="QYA32074.1"/>
    <property type="molecule type" value="Genomic_DNA"/>
</dbReference>
<organism evidence="1">
    <name type="scientific">Macrococcus psychrotolerans</name>
    <dbReference type="NCBI Taxonomy" id="3039389"/>
    <lineage>
        <taxon>Bacteria</taxon>
        <taxon>Bacillati</taxon>
        <taxon>Bacillota</taxon>
        <taxon>Bacilli</taxon>
        <taxon>Bacillales</taxon>
        <taxon>Staphylococcaceae</taxon>
        <taxon>Macrococcus</taxon>
    </lineage>
</organism>
<evidence type="ECO:0000313" key="1">
    <source>
        <dbReference type="EMBL" id="QYA32074.1"/>
    </source>
</evidence>
<sequence>MSVGTIIFILIAVISGVSSLLDNDKKKTAPGKKAGTSKGLRSEFQKQLQQIEATINQGMNDKSTRNATTQARGQTVGQVKPKKVVQHQSNIRENVKAKAEQASLSRQSETVVTQTFTLAEQIYKIENDQNLTPRQKQNRIQSLVMAQDIEVAVDDLTFDKAAVLNGIIMSEVLGKPKSMQ</sequence>
<accession>A0AAT9P192</accession>
<proteinExistence type="predicted"/>
<reference evidence="1" key="1">
    <citation type="submission" date="2021-07" db="EMBL/GenBank/DDBJ databases">
        <title>Prevalence and characterization of methicillin-resistant Macrococcus spp. in food producing animals and meat in Switzerland in 2019.</title>
        <authorList>
            <person name="Keller J.E."/>
            <person name="Schwendener S."/>
            <person name="Neuenschwander J."/>
            <person name="Overesch G."/>
            <person name="Perreten V."/>
        </authorList>
    </citation>
    <scope>NUCLEOTIDE SEQUENCE</scope>
    <source>
        <strain evidence="1">19Msa1099</strain>
    </source>
</reference>